<dbReference type="AlphaFoldDB" id="A0AAQ3PXX4"/>
<proteinExistence type="predicted"/>
<organism evidence="1 2">
    <name type="scientific">Paspalum notatum var. saurae</name>
    <dbReference type="NCBI Taxonomy" id="547442"/>
    <lineage>
        <taxon>Eukaryota</taxon>
        <taxon>Viridiplantae</taxon>
        <taxon>Streptophyta</taxon>
        <taxon>Embryophyta</taxon>
        <taxon>Tracheophyta</taxon>
        <taxon>Spermatophyta</taxon>
        <taxon>Magnoliopsida</taxon>
        <taxon>Liliopsida</taxon>
        <taxon>Poales</taxon>
        <taxon>Poaceae</taxon>
        <taxon>PACMAD clade</taxon>
        <taxon>Panicoideae</taxon>
        <taxon>Andropogonodae</taxon>
        <taxon>Paspaleae</taxon>
        <taxon>Paspalinae</taxon>
        <taxon>Paspalum</taxon>
    </lineage>
</organism>
<reference evidence="1 2" key="1">
    <citation type="submission" date="2024-02" db="EMBL/GenBank/DDBJ databases">
        <title>High-quality chromosome-scale genome assembly of Pensacola bahiagrass (Paspalum notatum Flugge var. saurae).</title>
        <authorList>
            <person name="Vega J.M."/>
            <person name="Podio M."/>
            <person name="Orjuela J."/>
            <person name="Siena L.A."/>
            <person name="Pessino S.C."/>
            <person name="Combes M.C."/>
            <person name="Mariac C."/>
            <person name="Albertini E."/>
            <person name="Pupilli F."/>
            <person name="Ortiz J.P.A."/>
            <person name="Leblanc O."/>
        </authorList>
    </citation>
    <scope>NUCLEOTIDE SEQUENCE [LARGE SCALE GENOMIC DNA]</scope>
    <source>
        <strain evidence="1">R1</strain>
        <tissue evidence="1">Leaf</tissue>
    </source>
</reference>
<gene>
    <name evidence="1" type="ORF">U9M48_006464</name>
</gene>
<protein>
    <submittedName>
        <fullName evidence="1">Uncharacterized protein</fullName>
    </submittedName>
</protein>
<sequence>MICCQPVPENLAFSESVDLSMLIKTRRPGKKSFFFSKTRRGHNGRPCSPVDPVVRPVTMRVQRCYSNRQCISSPLSLWRLKLRHKTAASYNSRVVHHPPLPEAEASMPG</sequence>
<keyword evidence="2" id="KW-1185">Reference proteome</keyword>
<evidence type="ECO:0000313" key="1">
    <source>
        <dbReference type="EMBL" id="WVZ55858.1"/>
    </source>
</evidence>
<dbReference type="EMBL" id="CP144746">
    <property type="protein sequence ID" value="WVZ55858.1"/>
    <property type="molecule type" value="Genomic_DNA"/>
</dbReference>
<name>A0AAQ3PXX4_PASNO</name>
<accession>A0AAQ3PXX4</accession>
<dbReference type="Proteomes" id="UP001341281">
    <property type="component" value="Chromosome 02"/>
</dbReference>
<evidence type="ECO:0000313" key="2">
    <source>
        <dbReference type="Proteomes" id="UP001341281"/>
    </source>
</evidence>